<keyword evidence="2" id="KW-0812">Transmembrane</keyword>
<dbReference type="SUPFAM" id="SSF48726">
    <property type="entry name" value="Immunoglobulin"/>
    <property type="match status" value="7"/>
</dbReference>
<dbReference type="Gene3D" id="2.60.40.10">
    <property type="entry name" value="Immunoglobulins"/>
    <property type="match status" value="7"/>
</dbReference>
<feature type="domain" description="Ig-like" evidence="10">
    <location>
        <begin position="770"/>
        <end position="906"/>
    </location>
</feature>
<dbReference type="SMART" id="SM00406">
    <property type="entry name" value="IGv"/>
    <property type="match status" value="7"/>
</dbReference>
<evidence type="ECO:0000256" key="8">
    <source>
        <dbReference type="ARBA" id="ARBA00023319"/>
    </source>
</evidence>
<keyword evidence="4" id="KW-0677">Repeat</keyword>
<dbReference type="SMART" id="SM00409">
    <property type="entry name" value="IG"/>
    <property type="match status" value="7"/>
</dbReference>
<keyword evidence="5" id="KW-1133">Transmembrane helix</keyword>
<dbReference type="FunFam" id="2.60.40.10:FF:000491">
    <property type="entry name" value="Immunoglobulin superfamily, member 3"/>
    <property type="match status" value="1"/>
</dbReference>
<dbReference type="Pfam" id="PF13927">
    <property type="entry name" value="Ig_3"/>
    <property type="match status" value="1"/>
</dbReference>
<dbReference type="AlphaFoldDB" id="A0A673AXF6"/>
<reference evidence="11" key="3">
    <citation type="submission" date="2025-09" db="UniProtKB">
        <authorList>
            <consortium name="Ensembl"/>
        </authorList>
    </citation>
    <scope>IDENTIFICATION</scope>
</reference>
<keyword evidence="12" id="KW-1185">Reference proteome</keyword>
<evidence type="ECO:0000256" key="9">
    <source>
        <dbReference type="SAM" id="SignalP"/>
    </source>
</evidence>
<dbReference type="Pfam" id="PF07686">
    <property type="entry name" value="V-set"/>
    <property type="match status" value="3"/>
</dbReference>
<evidence type="ECO:0000256" key="1">
    <source>
        <dbReference type="ARBA" id="ARBA00004479"/>
    </source>
</evidence>
<comment type="subcellular location">
    <subcellularLocation>
        <location evidence="1">Membrane</location>
        <topology evidence="1">Single-pass type I membrane protein</topology>
    </subcellularLocation>
</comment>
<dbReference type="Proteomes" id="UP000472271">
    <property type="component" value="Chromosome 21"/>
</dbReference>
<dbReference type="CDD" id="cd00099">
    <property type="entry name" value="IgV"/>
    <property type="match status" value="1"/>
</dbReference>
<dbReference type="PANTHER" id="PTHR12207">
    <property type="entry name" value="V-SET AND TRANSMEMBRANE DOMAIN-CONTAINING PROTEIN"/>
    <property type="match status" value="1"/>
</dbReference>
<feature type="domain" description="Ig-like" evidence="10">
    <location>
        <begin position="639"/>
        <end position="766"/>
    </location>
</feature>
<keyword evidence="6" id="KW-0472">Membrane</keyword>
<feature type="domain" description="Ig-like" evidence="10">
    <location>
        <begin position="514"/>
        <end position="616"/>
    </location>
</feature>
<dbReference type="SMART" id="SM00408">
    <property type="entry name" value="IGc2"/>
    <property type="match status" value="5"/>
</dbReference>
<dbReference type="InterPro" id="IPR036179">
    <property type="entry name" value="Ig-like_dom_sf"/>
</dbReference>
<evidence type="ECO:0000313" key="12">
    <source>
        <dbReference type="Proteomes" id="UP000472271"/>
    </source>
</evidence>
<keyword evidence="8" id="KW-0393">Immunoglobulin domain</keyword>
<name>A0A673AXF6_9TELE</name>
<dbReference type="InterPro" id="IPR013106">
    <property type="entry name" value="Ig_V-set"/>
</dbReference>
<accession>A0A673AXF6</accession>
<evidence type="ECO:0000256" key="7">
    <source>
        <dbReference type="ARBA" id="ARBA00023157"/>
    </source>
</evidence>
<evidence type="ECO:0000256" key="2">
    <source>
        <dbReference type="ARBA" id="ARBA00022692"/>
    </source>
</evidence>
<evidence type="ECO:0000256" key="5">
    <source>
        <dbReference type="ARBA" id="ARBA00022989"/>
    </source>
</evidence>
<dbReference type="GO" id="GO:0016020">
    <property type="term" value="C:membrane"/>
    <property type="evidence" value="ECO:0007669"/>
    <property type="project" value="UniProtKB-SubCell"/>
</dbReference>
<feature type="domain" description="Ig-like" evidence="10">
    <location>
        <begin position="40"/>
        <end position="130"/>
    </location>
</feature>
<evidence type="ECO:0000259" key="10">
    <source>
        <dbReference type="PROSITE" id="PS50835"/>
    </source>
</evidence>
<feature type="domain" description="Ig-like" evidence="10">
    <location>
        <begin position="252"/>
        <end position="361"/>
    </location>
</feature>
<proteinExistence type="predicted"/>
<dbReference type="FunFam" id="2.60.40.10:FF:000191">
    <property type="entry name" value="Immunoglobulin superfamily member 3"/>
    <property type="match status" value="1"/>
</dbReference>
<reference evidence="11" key="2">
    <citation type="submission" date="2025-08" db="UniProtKB">
        <authorList>
            <consortium name="Ensembl"/>
        </authorList>
    </citation>
    <scope>IDENTIFICATION</scope>
</reference>
<evidence type="ECO:0000313" key="11">
    <source>
        <dbReference type="Ensembl" id="ENSSORP00005032998.1"/>
    </source>
</evidence>
<evidence type="ECO:0000256" key="6">
    <source>
        <dbReference type="ARBA" id="ARBA00023136"/>
    </source>
</evidence>
<organism evidence="11 12">
    <name type="scientific">Sphaeramia orbicularis</name>
    <name type="common">orbiculate cardinalfish</name>
    <dbReference type="NCBI Taxonomy" id="375764"/>
    <lineage>
        <taxon>Eukaryota</taxon>
        <taxon>Metazoa</taxon>
        <taxon>Chordata</taxon>
        <taxon>Craniata</taxon>
        <taxon>Vertebrata</taxon>
        <taxon>Euteleostomi</taxon>
        <taxon>Actinopterygii</taxon>
        <taxon>Neopterygii</taxon>
        <taxon>Teleostei</taxon>
        <taxon>Neoteleostei</taxon>
        <taxon>Acanthomorphata</taxon>
        <taxon>Gobiaria</taxon>
        <taxon>Kurtiformes</taxon>
        <taxon>Apogonoidei</taxon>
        <taxon>Apogonidae</taxon>
        <taxon>Apogoninae</taxon>
        <taxon>Sphaeramia</taxon>
    </lineage>
</organism>
<dbReference type="PROSITE" id="PS50835">
    <property type="entry name" value="IG_LIKE"/>
    <property type="match status" value="7"/>
</dbReference>
<dbReference type="InterPro" id="IPR003599">
    <property type="entry name" value="Ig_sub"/>
</dbReference>
<feature type="domain" description="Ig-like" evidence="10">
    <location>
        <begin position="142"/>
        <end position="246"/>
    </location>
</feature>
<protein>
    <submittedName>
        <fullName evidence="11">Zgc:91849</fullName>
    </submittedName>
</protein>
<dbReference type="InterPro" id="IPR051102">
    <property type="entry name" value="IgSF_V-set/TM_domain"/>
</dbReference>
<dbReference type="InterPro" id="IPR013783">
    <property type="entry name" value="Ig-like_fold"/>
</dbReference>
<dbReference type="InterPro" id="IPR003598">
    <property type="entry name" value="Ig_sub2"/>
</dbReference>
<dbReference type="InterPro" id="IPR007110">
    <property type="entry name" value="Ig-like_dom"/>
</dbReference>
<reference evidence="11" key="1">
    <citation type="submission" date="2019-06" db="EMBL/GenBank/DDBJ databases">
        <authorList>
            <consortium name="Wellcome Sanger Institute Data Sharing"/>
        </authorList>
    </citation>
    <scope>NUCLEOTIDE SEQUENCE [LARGE SCALE GENOMIC DNA]</scope>
</reference>
<feature type="signal peptide" evidence="9">
    <location>
        <begin position="1"/>
        <end position="24"/>
    </location>
</feature>
<feature type="domain" description="Ig-like" evidence="10">
    <location>
        <begin position="382"/>
        <end position="509"/>
    </location>
</feature>
<keyword evidence="3 9" id="KW-0732">Signal</keyword>
<dbReference type="Ensembl" id="ENSSORT00005033902.1">
    <property type="protein sequence ID" value="ENSSORP00005032998.1"/>
    <property type="gene ID" value="ENSSORG00005015643.1"/>
</dbReference>
<evidence type="ECO:0000256" key="3">
    <source>
        <dbReference type="ARBA" id="ARBA00022729"/>
    </source>
</evidence>
<evidence type="ECO:0000256" key="4">
    <source>
        <dbReference type="ARBA" id="ARBA00022737"/>
    </source>
</evidence>
<gene>
    <name evidence="11" type="primary">LOC115412335</name>
</gene>
<sequence length="933" mass="104618">MKCSLKFLWMASLLFCSVLLSGEARVNTEVQAGPLYRVVGSLLSISCNVTDLPPVGARNEFEFRMKKPENPNFEINIISTGDEDFSFARYTSRVRNAEITLTHVGENSVVFEVQRLQKDDEGEYECSVVNPYTEYDGAYSAKTIVKVSASLSHTEGDALTLTCQASSNTIQHTHLSFAWFLRKNTEDSGHPIILMDRDFTLKPGQEFQERYQAGLIRLDKIGEATYRLKMSQLEQSDQGEIYCEAQEWIQDPDRSWYSIAQRVAGETNLTVMTTLQEGQQLSVTCSVDTQNLREKFFSVAWLREGVELAQIGPTGVLSAGPDYSAREQEGELRAARIGDRDYRLILQPVRTKDQGEYICRAWSQDRGQNGVFTQGAAQDSSPQLVSISATENGLSVQIQNGVTAFKEGDRLELTCEVDGVNDQLSVTWQHRSTSTLKSVFTSVISLSQEGVMEKSEGFINRKVKALRPAHDTFTLELADLTPSDSGDYQCTVSEWKTNSKTNSASGSTSVIVKPVDTFAKVILKSRTTIVKVGETVELICLIRQLSLPITLTWSLQRDDSTVNNILTVYSNGTISWSGEQHRYQLKIQKKTNDDSYYLIINGASLKEAGRYQCEASVFLENIHKKLRPSNQLAVRVNNPESKLSLTSTPALTRNINTDVKMKCSVSSPTSTSSRYAVTWLLQQHGENKTIVSTDRDALVTFGQQVELNQMQRISMSRTQGPGFELTIRQARSSDKGLYTCEVVEWLQDPRGEWFDLPPTSKSTQLTIIEPECLQSNDLHLNKTTQHLNVMEGTDVELKCSLISAAPGASFFYRVMWRYTRLNSSIVSAPLVELDHTGLLRYPPNPKVRHLQGRLRLSRPSQSSFHLGLQGVHEEDSGTYECQVEQYQLDQDGQWQQKASDNTGPITLTVNVAGMIISLRVLPRQVYRYSYISS</sequence>
<keyword evidence="7" id="KW-1015">Disulfide bond</keyword>
<dbReference type="PANTHER" id="PTHR12207:SF25">
    <property type="entry name" value="IMMUNOGLOBULIN SUPERFAMILY MEMBER 2"/>
    <property type="match status" value="1"/>
</dbReference>
<feature type="chain" id="PRO_5025557929" evidence="9">
    <location>
        <begin position="25"/>
        <end position="933"/>
    </location>
</feature>